<name>X1AQ98_9ZZZZ</name>
<dbReference type="AlphaFoldDB" id="X1AQ98"/>
<feature type="non-terminal residue" evidence="1">
    <location>
        <position position="1"/>
    </location>
</feature>
<protein>
    <submittedName>
        <fullName evidence="1">Uncharacterized protein</fullName>
    </submittedName>
</protein>
<organism evidence="1">
    <name type="scientific">marine sediment metagenome</name>
    <dbReference type="NCBI Taxonomy" id="412755"/>
    <lineage>
        <taxon>unclassified sequences</taxon>
        <taxon>metagenomes</taxon>
        <taxon>ecological metagenomes</taxon>
    </lineage>
</organism>
<evidence type="ECO:0000313" key="1">
    <source>
        <dbReference type="EMBL" id="GAG84935.1"/>
    </source>
</evidence>
<accession>X1AQ98</accession>
<gene>
    <name evidence="1" type="ORF">S01H4_34111</name>
</gene>
<comment type="caution">
    <text evidence="1">The sequence shown here is derived from an EMBL/GenBank/DDBJ whole genome shotgun (WGS) entry which is preliminary data.</text>
</comment>
<sequence length="33" mass="3812">AIDPDTGDILELNIFTVINYTTKLLKILLFFQK</sequence>
<reference evidence="1" key="1">
    <citation type="journal article" date="2014" name="Front. Microbiol.">
        <title>High frequency of phylogenetically diverse reductive dehalogenase-homologous genes in deep subseafloor sedimentary metagenomes.</title>
        <authorList>
            <person name="Kawai M."/>
            <person name="Futagami T."/>
            <person name="Toyoda A."/>
            <person name="Takaki Y."/>
            <person name="Nishi S."/>
            <person name="Hori S."/>
            <person name="Arai W."/>
            <person name="Tsubouchi T."/>
            <person name="Morono Y."/>
            <person name="Uchiyama I."/>
            <person name="Ito T."/>
            <person name="Fujiyama A."/>
            <person name="Inagaki F."/>
            <person name="Takami H."/>
        </authorList>
    </citation>
    <scope>NUCLEOTIDE SEQUENCE</scope>
    <source>
        <strain evidence="1">Expedition CK06-06</strain>
    </source>
</reference>
<dbReference type="EMBL" id="BART01018021">
    <property type="protein sequence ID" value="GAG84935.1"/>
    <property type="molecule type" value="Genomic_DNA"/>
</dbReference>
<proteinExistence type="predicted"/>